<dbReference type="PANTHER" id="PTHR11451">
    <property type="entry name" value="THREONINE-TRNA LIGASE"/>
    <property type="match status" value="1"/>
</dbReference>
<evidence type="ECO:0000259" key="11">
    <source>
        <dbReference type="PROSITE" id="PS50862"/>
    </source>
</evidence>
<evidence type="ECO:0000256" key="10">
    <source>
        <dbReference type="ARBA" id="ARBA00049515"/>
    </source>
</evidence>
<evidence type="ECO:0000256" key="8">
    <source>
        <dbReference type="ARBA" id="ARBA00022917"/>
    </source>
</evidence>
<dbReference type="PANTHER" id="PTHR11451:SF44">
    <property type="entry name" value="THREONINE--TRNA LIGASE, CHLOROPLASTIC_MITOCHONDRIAL 2"/>
    <property type="match status" value="1"/>
</dbReference>
<reference evidence="12" key="1">
    <citation type="journal article" date="2014" name="Front. Microbiol.">
        <title>High frequency of phylogenetically diverse reductive dehalogenase-homologous genes in deep subseafloor sedimentary metagenomes.</title>
        <authorList>
            <person name="Kawai M."/>
            <person name="Futagami T."/>
            <person name="Toyoda A."/>
            <person name="Takaki Y."/>
            <person name="Nishi S."/>
            <person name="Hori S."/>
            <person name="Arai W."/>
            <person name="Tsubouchi T."/>
            <person name="Morono Y."/>
            <person name="Uchiyama I."/>
            <person name="Ito T."/>
            <person name="Fujiyama A."/>
            <person name="Inagaki F."/>
            <person name="Takami H."/>
        </authorList>
    </citation>
    <scope>NUCLEOTIDE SEQUENCE</scope>
    <source>
        <strain evidence="12">Expedition CK06-06</strain>
    </source>
</reference>
<keyword evidence="3" id="KW-0436">Ligase</keyword>
<evidence type="ECO:0000313" key="12">
    <source>
        <dbReference type="EMBL" id="GAI22113.1"/>
    </source>
</evidence>
<dbReference type="Gene3D" id="3.30.930.10">
    <property type="entry name" value="Bira Bifunctional Protein, Domain 2"/>
    <property type="match status" value="1"/>
</dbReference>
<evidence type="ECO:0000256" key="7">
    <source>
        <dbReference type="ARBA" id="ARBA00022840"/>
    </source>
</evidence>
<keyword evidence="9" id="KW-0030">Aminoacyl-tRNA synthetase</keyword>
<dbReference type="Gene3D" id="3.30.980.10">
    <property type="entry name" value="Threonyl-trna Synthetase, Chain A, domain 2"/>
    <property type="match status" value="1"/>
</dbReference>
<dbReference type="GO" id="GO:0006435">
    <property type="term" value="P:threonyl-tRNA aminoacylation"/>
    <property type="evidence" value="ECO:0007669"/>
    <property type="project" value="InterPro"/>
</dbReference>
<dbReference type="AlphaFoldDB" id="X1LSQ9"/>
<comment type="caution">
    <text evidence="12">The sequence shown here is derived from an EMBL/GenBank/DDBJ whole genome shotgun (WGS) entry which is preliminary data.</text>
</comment>
<comment type="similarity">
    <text evidence="1">Belongs to the class-II aminoacyl-tRNA synthetase family.</text>
</comment>
<dbReference type="Pfam" id="PF00587">
    <property type="entry name" value="tRNA-synt_2b"/>
    <property type="match status" value="1"/>
</dbReference>
<dbReference type="GO" id="GO:0046872">
    <property type="term" value="F:metal ion binding"/>
    <property type="evidence" value="ECO:0007669"/>
    <property type="project" value="UniProtKB-KW"/>
</dbReference>
<proteinExistence type="inferred from homology"/>
<dbReference type="FunFam" id="3.30.930.10:FF:000002">
    <property type="entry name" value="Threonine--tRNA ligase"/>
    <property type="match status" value="1"/>
</dbReference>
<evidence type="ECO:0000256" key="3">
    <source>
        <dbReference type="ARBA" id="ARBA00022598"/>
    </source>
</evidence>
<keyword evidence="7" id="KW-0067">ATP-binding</keyword>
<keyword evidence="8" id="KW-0648">Protein biosynthesis</keyword>
<dbReference type="GO" id="GO:0005737">
    <property type="term" value="C:cytoplasm"/>
    <property type="evidence" value="ECO:0007669"/>
    <property type="project" value="InterPro"/>
</dbReference>
<evidence type="ECO:0000256" key="6">
    <source>
        <dbReference type="ARBA" id="ARBA00022833"/>
    </source>
</evidence>
<dbReference type="InterPro" id="IPR045864">
    <property type="entry name" value="aa-tRNA-synth_II/BPL/LPL"/>
</dbReference>
<dbReference type="InterPro" id="IPR006195">
    <property type="entry name" value="aa-tRNA-synth_II"/>
</dbReference>
<evidence type="ECO:0000256" key="2">
    <source>
        <dbReference type="ARBA" id="ARBA00013163"/>
    </source>
</evidence>
<dbReference type="InterPro" id="IPR002320">
    <property type="entry name" value="Thr-tRNA-ligase_IIa"/>
</dbReference>
<protein>
    <recommendedName>
        <fullName evidence="2">threonine--tRNA ligase</fullName>
        <ecNumber evidence="2">6.1.1.3</ecNumber>
    </recommendedName>
</protein>
<evidence type="ECO:0000256" key="1">
    <source>
        <dbReference type="ARBA" id="ARBA00008226"/>
    </source>
</evidence>
<feature type="non-terminal residue" evidence="12">
    <location>
        <position position="279"/>
    </location>
</feature>
<name>X1LSQ9_9ZZZZ</name>
<evidence type="ECO:0000256" key="9">
    <source>
        <dbReference type="ARBA" id="ARBA00023146"/>
    </source>
</evidence>
<comment type="catalytic activity">
    <reaction evidence="10">
        <text>tRNA(Thr) + L-threonine + ATP = L-threonyl-tRNA(Thr) + AMP + diphosphate + H(+)</text>
        <dbReference type="Rhea" id="RHEA:24624"/>
        <dbReference type="Rhea" id="RHEA-COMP:9670"/>
        <dbReference type="Rhea" id="RHEA-COMP:9704"/>
        <dbReference type="ChEBI" id="CHEBI:15378"/>
        <dbReference type="ChEBI" id="CHEBI:30616"/>
        <dbReference type="ChEBI" id="CHEBI:33019"/>
        <dbReference type="ChEBI" id="CHEBI:57926"/>
        <dbReference type="ChEBI" id="CHEBI:78442"/>
        <dbReference type="ChEBI" id="CHEBI:78534"/>
        <dbReference type="ChEBI" id="CHEBI:456215"/>
        <dbReference type="EC" id="6.1.1.3"/>
    </reaction>
</comment>
<evidence type="ECO:0000256" key="4">
    <source>
        <dbReference type="ARBA" id="ARBA00022723"/>
    </source>
</evidence>
<organism evidence="12">
    <name type="scientific">marine sediment metagenome</name>
    <dbReference type="NCBI Taxonomy" id="412755"/>
    <lineage>
        <taxon>unclassified sequences</taxon>
        <taxon>metagenomes</taxon>
        <taxon>ecological metagenomes</taxon>
    </lineage>
</organism>
<keyword evidence="6" id="KW-0862">Zinc</keyword>
<evidence type="ECO:0000256" key="5">
    <source>
        <dbReference type="ARBA" id="ARBA00022741"/>
    </source>
</evidence>
<sequence length="279" mass="32345">ALTHVAGAYWRGNEKNPMLQRIYGTAFTTQQELDKHLKLIEEAKKRDHRKLGKELGFFIIDESAGAGLIIYQPKGALLRDIIEGWEKKEHLSRGYQLAIGPHIMKSDIWIRSGHYDYYKELMYIFDIEGTEYAIRPMNCPAHMLIYKSALRSYRDLPIRYFELGTVYRREKSGVLHGLLRVRGFTQDDAHIFCLPEQLTDEIKAIIDFVLYALKVFGFKDYCVGLSTMPEKHIGADKDWERATEALRESLEEKKMKYDINEGEGAFYGPKIDIKLKDAL</sequence>
<dbReference type="InterPro" id="IPR002314">
    <property type="entry name" value="aa-tRNA-synt_IIb"/>
</dbReference>
<dbReference type="InterPro" id="IPR018163">
    <property type="entry name" value="Thr/Ala-tRNA-synth_IIc_edit"/>
</dbReference>
<dbReference type="EC" id="6.1.1.3" evidence="2"/>
<dbReference type="PRINTS" id="PR01047">
    <property type="entry name" value="TRNASYNTHTHR"/>
</dbReference>
<dbReference type="SUPFAM" id="SSF55681">
    <property type="entry name" value="Class II aaRS and biotin synthetases"/>
    <property type="match status" value="1"/>
</dbReference>
<dbReference type="EMBL" id="BARV01018658">
    <property type="protein sequence ID" value="GAI22113.1"/>
    <property type="molecule type" value="Genomic_DNA"/>
</dbReference>
<dbReference type="SUPFAM" id="SSF55186">
    <property type="entry name" value="ThrRS/AlaRS common domain"/>
    <property type="match status" value="1"/>
</dbReference>
<feature type="non-terminal residue" evidence="12">
    <location>
        <position position="1"/>
    </location>
</feature>
<feature type="domain" description="Aminoacyl-transfer RNA synthetases class-II family profile" evidence="11">
    <location>
        <begin position="34"/>
        <end position="279"/>
    </location>
</feature>
<gene>
    <name evidence="12" type="ORF">S06H3_31497</name>
</gene>
<accession>X1LSQ9</accession>
<dbReference type="GO" id="GO:0004829">
    <property type="term" value="F:threonine-tRNA ligase activity"/>
    <property type="evidence" value="ECO:0007669"/>
    <property type="project" value="UniProtKB-EC"/>
</dbReference>
<keyword evidence="5" id="KW-0547">Nucleotide-binding</keyword>
<dbReference type="GO" id="GO:0005524">
    <property type="term" value="F:ATP binding"/>
    <property type="evidence" value="ECO:0007669"/>
    <property type="project" value="UniProtKB-KW"/>
</dbReference>
<dbReference type="PROSITE" id="PS50862">
    <property type="entry name" value="AA_TRNA_LIGASE_II"/>
    <property type="match status" value="1"/>
</dbReference>
<keyword evidence="4" id="KW-0479">Metal-binding</keyword>